<dbReference type="Proteomes" id="UP001187192">
    <property type="component" value="Unassembled WGS sequence"/>
</dbReference>
<proteinExistence type="predicted"/>
<name>A0AA88ABQ8_FICCA</name>
<dbReference type="PANTHER" id="PTHR11654">
    <property type="entry name" value="OLIGOPEPTIDE TRANSPORTER-RELATED"/>
    <property type="match status" value="1"/>
</dbReference>
<dbReference type="EMBL" id="BTGU01000039">
    <property type="protein sequence ID" value="GMN51798.1"/>
    <property type="molecule type" value="Genomic_DNA"/>
</dbReference>
<dbReference type="Gene3D" id="1.20.1250.20">
    <property type="entry name" value="MFS general substrate transporter like domains"/>
    <property type="match status" value="1"/>
</dbReference>
<organism evidence="1 2">
    <name type="scientific">Ficus carica</name>
    <name type="common">Common fig</name>
    <dbReference type="NCBI Taxonomy" id="3494"/>
    <lineage>
        <taxon>Eukaryota</taxon>
        <taxon>Viridiplantae</taxon>
        <taxon>Streptophyta</taxon>
        <taxon>Embryophyta</taxon>
        <taxon>Tracheophyta</taxon>
        <taxon>Spermatophyta</taxon>
        <taxon>Magnoliopsida</taxon>
        <taxon>eudicotyledons</taxon>
        <taxon>Gunneridae</taxon>
        <taxon>Pentapetalae</taxon>
        <taxon>rosids</taxon>
        <taxon>fabids</taxon>
        <taxon>Rosales</taxon>
        <taxon>Moraceae</taxon>
        <taxon>Ficeae</taxon>
        <taxon>Ficus</taxon>
    </lineage>
</organism>
<dbReference type="AlphaFoldDB" id="A0AA88ABQ8"/>
<evidence type="ECO:0000313" key="2">
    <source>
        <dbReference type="Proteomes" id="UP001187192"/>
    </source>
</evidence>
<reference evidence="1" key="1">
    <citation type="submission" date="2023-07" db="EMBL/GenBank/DDBJ databases">
        <title>draft genome sequence of fig (Ficus carica).</title>
        <authorList>
            <person name="Takahashi T."/>
            <person name="Nishimura K."/>
        </authorList>
    </citation>
    <scope>NUCLEOTIDE SEQUENCE</scope>
</reference>
<gene>
    <name evidence="1" type="ORF">TIFTF001_020955</name>
</gene>
<comment type="caution">
    <text evidence="1">The sequence shown here is derived from an EMBL/GenBank/DDBJ whole genome shotgun (WGS) entry which is preliminary data.</text>
</comment>
<accession>A0AA88ABQ8</accession>
<sequence length="163" mass="17329">MSISISNRIRAGDDAEAPMLEDGVVDGAVDYKGRPASRASSGGWRSTAFIIGELMSGGEFGERFVYYGISANLITYLTGPLRQSTAVAVAAANINAWSGVALVLPLLGASVADSFLGRFRTITFASLLYVLTSGHNGYDRRPAVITVMTGHNCYDHTVMTTRS</sequence>
<protein>
    <submittedName>
        <fullName evidence="1">Uncharacterized protein</fullName>
    </submittedName>
</protein>
<dbReference type="InterPro" id="IPR036259">
    <property type="entry name" value="MFS_trans_sf"/>
</dbReference>
<evidence type="ECO:0000313" key="1">
    <source>
        <dbReference type="EMBL" id="GMN51798.1"/>
    </source>
</evidence>
<keyword evidence="2" id="KW-1185">Reference proteome</keyword>